<comment type="caution">
    <text evidence="1">The sequence shown here is derived from an EMBL/GenBank/DDBJ whole genome shotgun (WGS) entry which is preliminary data.</text>
</comment>
<evidence type="ECO:0000313" key="1">
    <source>
        <dbReference type="EMBL" id="KAI4338399.1"/>
    </source>
</evidence>
<keyword evidence="2" id="KW-1185">Reference proteome</keyword>
<accession>A0ACB9NPK4</accession>
<protein>
    <submittedName>
        <fullName evidence="1">Uncharacterized protein</fullName>
    </submittedName>
</protein>
<dbReference type="EMBL" id="CM042886">
    <property type="protein sequence ID" value="KAI4338399.1"/>
    <property type="molecule type" value="Genomic_DNA"/>
</dbReference>
<reference evidence="2" key="1">
    <citation type="journal article" date="2023" name="Front. Plant Sci.">
        <title>Chromosomal-level genome assembly of Melastoma candidum provides insights into trichome evolution.</title>
        <authorList>
            <person name="Zhong Y."/>
            <person name="Wu W."/>
            <person name="Sun C."/>
            <person name="Zou P."/>
            <person name="Liu Y."/>
            <person name="Dai S."/>
            <person name="Zhou R."/>
        </authorList>
    </citation>
    <scope>NUCLEOTIDE SEQUENCE [LARGE SCALE GENOMIC DNA]</scope>
</reference>
<gene>
    <name evidence="1" type="ORF">MLD38_023463</name>
</gene>
<name>A0ACB9NPK4_9MYRT</name>
<sequence length="341" mass="38146">MSKPQEVHRPLFPFGNPFRSISPKGSQLPQKLSLALNDFEESLARRLRALEPKVADDVLTFSWLILAMNSLCETHKDVKNLIAALELPVCDWEDKWIDVYLDISVKLLDICIAFSSELSRLNHGRLLVQCGLYNLESHSPKQFIRARSSLDGWMNQTTSKNPRIENCCSLLDSLMGSLDLPKVKNSSKGNVLMRAMYGVKVQTVLCLQRVPCCPIWIYQEIVELEVDGVNAGEEGGFSQTVAQLSKSIETLSQGLDLLTNGVDSFFQTVLAGRDALLCNLRANSTASDLKPWCTPSLQERIILFWTLRKKERKQSSSSSQPNPTPRAISCQNNLLPIILIA</sequence>
<evidence type="ECO:0000313" key="2">
    <source>
        <dbReference type="Proteomes" id="UP001057402"/>
    </source>
</evidence>
<organism evidence="1 2">
    <name type="scientific">Melastoma candidum</name>
    <dbReference type="NCBI Taxonomy" id="119954"/>
    <lineage>
        <taxon>Eukaryota</taxon>
        <taxon>Viridiplantae</taxon>
        <taxon>Streptophyta</taxon>
        <taxon>Embryophyta</taxon>
        <taxon>Tracheophyta</taxon>
        <taxon>Spermatophyta</taxon>
        <taxon>Magnoliopsida</taxon>
        <taxon>eudicotyledons</taxon>
        <taxon>Gunneridae</taxon>
        <taxon>Pentapetalae</taxon>
        <taxon>rosids</taxon>
        <taxon>malvids</taxon>
        <taxon>Myrtales</taxon>
        <taxon>Melastomataceae</taxon>
        <taxon>Melastomatoideae</taxon>
        <taxon>Melastomateae</taxon>
        <taxon>Melastoma</taxon>
    </lineage>
</organism>
<dbReference type="Proteomes" id="UP001057402">
    <property type="component" value="Chromosome 7"/>
</dbReference>
<proteinExistence type="predicted"/>